<dbReference type="PIRSF" id="PIRSF015950">
    <property type="entry name" value="Mev_P_decrbx"/>
    <property type="match status" value="1"/>
</dbReference>
<dbReference type="SUPFAM" id="SSF55060">
    <property type="entry name" value="GHMP Kinase, C-terminal domain"/>
    <property type="match status" value="1"/>
</dbReference>
<dbReference type="FunFam" id="3.30.70.890:FF:000005">
    <property type="entry name" value="Diphosphomevalonate decarboxylase"/>
    <property type="match status" value="1"/>
</dbReference>
<comment type="function">
    <text evidence="1 16">Catalyzes the ATP dependent decarboxylation of (R)-5-diphosphomevalonate to form isopentenyl diphosphate (IPP). Functions in the mevalonate (MVA) pathway leading to isopentenyl diphosphate (IPP), a key precursor for the biosynthesis of isoprenoids and sterol synthesis.</text>
</comment>
<dbReference type="InterPro" id="IPR005935">
    <property type="entry name" value="Mev_decarb"/>
</dbReference>
<dbReference type="EMBL" id="HBUF01226528">
    <property type="protein sequence ID" value="CAG6671647.1"/>
    <property type="molecule type" value="Transcribed_RNA"/>
</dbReference>
<evidence type="ECO:0000256" key="7">
    <source>
        <dbReference type="ARBA" id="ARBA00022840"/>
    </source>
</evidence>
<keyword evidence="16" id="KW-0153">Cholesterol metabolism</keyword>
<keyword evidence="7 15" id="KW-0067">ATP-binding</keyword>
<dbReference type="InterPro" id="IPR020568">
    <property type="entry name" value="Ribosomal_Su5_D2-typ_SF"/>
</dbReference>
<evidence type="ECO:0000256" key="14">
    <source>
        <dbReference type="ARBA" id="ARBA00048154"/>
    </source>
</evidence>
<comment type="catalytic activity">
    <reaction evidence="14 15 16">
        <text>(R)-5-diphosphomevalonate + ATP = isopentenyl diphosphate + ADP + phosphate + CO2</text>
        <dbReference type="Rhea" id="RHEA:23732"/>
        <dbReference type="ChEBI" id="CHEBI:16526"/>
        <dbReference type="ChEBI" id="CHEBI:30616"/>
        <dbReference type="ChEBI" id="CHEBI:43474"/>
        <dbReference type="ChEBI" id="CHEBI:57557"/>
        <dbReference type="ChEBI" id="CHEBI:128769"/>
        <dbReference type="ChEBI" id="CHEBI:456216"/>
        <dbReference type="EC" id="4.1.1.33"/>
    </reaction>
</comment>
<keyword evidence="11 16" id="KW-1207">Sterol metabolism</keyword>
<dbReference type="GO" id="GO:0006695">
    <property type="term" value="P:cholesterol biosynthetic process"/>
    <property type="evidence" value="ECO:0007669"/>
    <property type="project" value="UniProtKB-UniPathway"/>
</dbReference>
<dbReference type="InterPro" id="IPR014721">
    <property type="entry name" value="Ribsml_uS5_D2-typ_fold_subgr"/>
</dbReference>
<dbReference type="GO" id="GO:0019287">
    <property type="term" value="P:isopentenyl diphosphate biosynthetic process, mevalonate pathway"/>
    <property type="evidence" value="ECO:0007669"/>
    <property type="project" value="UniProtKB-UniRule"/>
</dbReference>
<protein>
    <recommendedName>
        <fullName evidence="4 15">Diphosphomevalonate decarboxylase</fullName>
        <ecNumber evidence="3 15">4.1.1.33</ecNumber>
    </recommendedName>
</protein>
<dbReference type="InterPro" id="IPR041431">
    <property type="entry name" value="Mvd1_C"/>
</dbReference>
<comment type="pathway">
    <text evidence="16">Steroid biosynthesis; cholesterol biosynthesis.</text>
</comment>
<dbReference type="EC" id="4.1.1.33" evidence="3 15"/>
<dbReference type="AlphaFoldDB" id="A0A8D8SPN6"/>
<evidence type="ECO:0000256" key="13">
    <source>
        <dbReference type="ARBA" id="ARBA00023239"/>
    </source>
</evidence>
<dbReference type="GO" id="GO:0005829">
    <property type="term" value="C:cytosol"/>
    <property type="evidence" value="ECO:0007669"/>
    <property type="project" value="InterPro"/>
</dbReference>
<evidence type="ECO:0000256" key="15">
    <source>
        <dbReference type="PIRNR" id="PIRNR015950"/>
    </source>
</evidence>
<dbReference type="NCBIfam" id="TIGR01240">
    <property type="entry name" value="mevDPdecarb"/>
    <property type="match status" value="1"/>
</dbReference>
<keyword evidence="13 15" id="KW-0456">Lyase</keyword>
<evidence type="ECO:0000256" key="9">
    <source>
        <dbReference type="ARBA" id="ARBA00023011"/>
    </source>
</evidence>
<keyword evidence="16" id="KW-0152">Cholesterol biosynthesis</keyword>
<evidence type="ECO:0000313" key="19">
    <source>
        <dbReference type="EMBL" id="CAG6671647.1"/>
    </source>
</evidence>
<name>A0A8D8SPN6_9HEMI</name>
<feature type="domain" description="Mvd1 C-terminal" evidence="17">
    <location>
        <begin position="201"/>
        <end position="387"/>
    </location>
</feature>
<keyword evidence="5 16" id="KW-0444">Lipid biosynthesis</keyword>
<keyword evidence="8 16" id="KW-0752">Steroid biosynthesis</keyword>
<sequence length="407" mass="44685">MKICTGIAPVNIAVIKYWGKKDEKLILPMNDSISGTLSTDEMHAKTSVGLSPDFTEDKLWLNGKEVSVHQPRVAVCLSELRKLAQQKKSGGEIVQWRMHICSENNFPTAAGLASSAAGYSCLVFTIAHALGLDSSQVSHIARQGSGSACRSMFGGFVRWRALPSELEGKQSEDSEELRRKQSEASNAEQVISEAYWGSMRVIILVVNDQAKSTSSTDGMQRTTLTSTLYTHRVHNVVPERCERMETALKEKDFATFAQLTMRDSNQFHACCLDTYPPIVYMNDTSHAVVRFVHDFNTMAGDTKVAYTFDAGPNACLYLLESTVPLLLSTLVQYFPPSSTTMAAAPYVRGLKCSTTPTPLELPSFTPQPAGLLQYLISTKIGSGPKILDDIPNNHLLNEQGTPKHLTS</sequence>
<evidence type="ECO:0000256" key="4">
    <source>
        <dbReference type="ARBA" id="ARBA00019335"/>
    </source>
</evidence>
<evidence type="ECO:0000256" key="11">
    <source>
        <dbReference type="ARBA" id="ARBA00023166"/>
    </source>
</evidence>
<evidence type="ECO:0000256" key="1">
    <source>
        <dbReference type="ARBA" id="ARBA00003812"/>
    </source>
</evidence>
<dbReference type="GO" id="GO:0004163">
    <property type="term" value="F:diphosphomevalonate decarboxylase activity"/>
    <property type="evidence" value="ECO:0007669"/>
    <property type="project" value="UniProtKB-UniRule"/>
</dbReference>
<evidence type="ECO:0000256" key="5">
    <source>
        <dbReference type="ARBA" id="ARBA00022516"/>
    </source>
</evidence>
<dbReference type="PANTHER" id="PTHR10977:SF3">
    <property type="entry name" value="DIPHOSPHOMEVALONATE DECARBOXYLASE"/>
    <property type="match status" value="1"/>
</dbReference>
<dbReference type="InterPro" id="IPR053859">
    <property type="entry name" value="MVD-like_N"/>
</dbReference>
<accession>A0A8D8SPN6</accession>
<keyword evidence="9 16" id="KW-0756">Sterol biosynthesis</keyword>
<evidence type="ECO:0000256" key="3">
    <source>
        <dbReference type="ARBA" id="ARBA00012296"/>
    </source>
</evidence>
<organism evidence="19">
    <name type="scientific">Cacopsylla melanoneura</name>
    <dbReference type="NCBI Taxonomy" id="428564"/>
    <lineage>
        <taxon>Eukaryota</taxon>
        <taxon>Metazoa</taxon>
        <taxon>Ecdysozoa</taxon>
        <taxon>Arthropoda</taxon>
        <taxon>Hexapoda</taxon>
        <taxon>Insecta</taxon>
        <taxon>Pterygota</taxon>
        <taxon>Neoptera</taxon>
        <taxon>Paraneoptera</taxon>
        <taxon>Hemiptera</taxon>
        <taxon>Sternorrhyncha</taxon>
        <taxon>Psylloidea</taxon>
        <taxon>Psyllidae</taxon>
        <taxon>Psyllinae</taxon>
        <taxon>Cacopsylla</taxon>
    </lineage>
</organism>
<proteinExistence type="inferred from homology"/>
<evidence type="ECO:0000256" key="8">
    <source>
        <dbReference type="ARBA" id="ARBA00022955"/>
    </source>
</evidence>
<dbReference type="FunFam" id="3.30.230.10:FF:000080">
    <property type="entry name" value="Diphosphomevalonate decarboxylase"/>
    <property type="match status" value="1"/>
</dbReference>
<keyword evidence="12 16" id="KW-0753">Steroid metabolism</keyword>
<evidence type="ECO:0000256" key="16">
    <source>
        <dbReference type="RuleBase" id="RU363086"/>
    </source>
</evidence>
<dbReference type="Gene3D" id="3.30.70.890">
    <property type="entry name" value="GHMP kinase, C-terminal domain"/>
    <property type="match status" value="1"/>
</dbReference>
<evidence type="ECO:0000256" key="12">
    <source>
        <dbReference type="ARBA" id="ARBA00023221"/>
    </source>
</evidence>
<dbReference type="PANTHER" id="PTHR10977">
    <property type="entry name" value="DIPHOSPHOMEVALONATE DECARBOXYLASE"/>
    <property type="match status" value="1"/>
</dbReference>
<dbReference type="Pfam" id="PF18376">
    <property type="entry name" value="MDD_C"/>
    <property type="match status" value="1"/>
</dbReference>
<evidence type="ECO:0000256" key="10">
    <source>
        <dbReference type="ARBA" id="ARBA00023098"/>
    </source>
</evidence>
<dbReference type="GO" id="GO:0005524">
    <property type="term" value="F:ATP binding"/>
    <property type="evidence" value="ECO:0007669"/>
    <property type="project" value="UniProtKB-UniRule"/>
</dbReference>
<dbReference type="InterPro" id="IPR036554">
    <property type="entry name" value="GHMP_kinase_C_sf"/>
</dbReference>
<evidence type="ECO:0000256" key="6">
    <source>
        <dbReference type="ARBA" id="ARBA00022741"/>
    </source>
</evidence>
<dbReference type="SUPFAM" id="SSF54211">
    <property type="entry name" value="Ribosomal protein S5 domain 2-like"/>
    <property type="match status" value="1"/>
</dbReference>
<evidence type="ECO:0000259" key="17">
    <source>
        <dbReference type="Pfam" id="PF18376"/>
    </source>
</evidence>
<dbReference type="UniPathway" id="UPA00063"/>
<dbReference type="Pfam" id="PF22700">
    <property type="entry name" value="MVD-like_N"/>
    <property type="match status" value="1"/>
</dbReference>
<comment type="similarity">
    <text evidence="2 15 16">Belongs to the diphosphomevalonate decarboxylase family.</text>
</comment>
<keyword evidence="10 15" id="KW-0443">Lipid metabolism</keyword>
<evidence type="ECO:0000256" key="2">
    <source>
        <dbReference type="ARBA" id="ARBA00008831"/>
    </source>
</evidence>
<feature type="domain" description="Diphosphomevalonate decarboxylase-like N-terminal" evidence="18">
    <location>
        <begin position="8"/>
        <end position="161"/>
    </location>
</feature>
<reference evidence="19" key="1">
    <citation type="submission" date="2021-05" db="EMBL/GenBank/DDBJ databases">
        <authorList>
            <person name="Alioto T."/>
            <person name="Alioto T."/>
            <person name="Gomez Garrido J."/>
        </authorList>
    </citation>
    <scope>NUCLEOTIDE SEQUENCE</scope>
</reference>
<evidence type="ECO:0000259" key="18">
    <source>
        <dbReference type="Pfam" id="PF22700"/>
    </source>
</evidence>
<dbReference type="InterPro" id="IPR029765">
    <property type="entry name" value="Mev_diP_decarb"/>
</dbReference>
<dbReference type="Gene3D" id="3.30.230.10">
    <property type="match status" value="1"/>
</dbReference>
<keyword evidence="6 15" id="KW-0547">Nucleotide-binding</keyword>